<keyword evidence="6 8" id="KW-1133">Transmembrane helix</keyword>
<keyword evidence="10" id="KW-1185">Reference proteome</keyword>
<accession>A0A315G1V1</accession>
<keyword evidence="4" id="KW-0997">Cell inner membrane</keyword>
<dbReference type="EMBL" id="NESP01000001">
    <property type="protein sequence ID" value="PUE59697.1"/>
    <property type="molecule type" value="Genomic_DNA"/>
</dbReference>
<feature type="transmembrane region" description="Helical" evidence="8">
    <location>
        <begin position="6"/>
        <end position="27"/>
    </location>
</feature>
<evidence type="ECO:0000256" key="6">
    <source>
        <dbReference type="ARBA" id="ARBA00022989"/>
    </source>
</evidence>
<evidence type="ECO:0000256" key="7">
    <source>
        <dbReference type="ARBA" id="ARBA00023136"/>
    </source>
</evidence>
<dbReference type="InterPro" id="IPR045584">
    <property type="entry name" value="Pilin-like"/>
</dbReference>
<evidence type="ECO:0000313" key="9">
    <source>
        <dbReference type="EMBL" id="PUE59697.1"/>
    </source>
</evidence>
<proteinExistence type="predicted"/>
<keyword evidence="7 8" id="KW-0472">Membrane</keyword>
<dbReference type="SUPFAM" id="SSF54523">
    <property type="entry name" value="Pili subunits"/>
    <property type="match status" value="1"/>
</dbReference>
<keyword evidence="3" id="KW-0488">Methylation</keyword>
<dbReference type="Proteomes" id="UP000251341">
    <property type="component" value="Unassembled WGS sequence"/>
</dbReference>
<evidence type="ECO:0000256" key="2">
    <source>
        <dbReference type="ARBA" id="ARBA00022475"/>
    </source>
</evidence>
<name>A0A315G1V1_9BURK</name>
<dbReference type="AlphaFoldDB" id="A0A315G1V1"/>
<evidence type="ECO:0000256" key="1">
    <source>
        <dbReference type="ARBA" id="ARBA00004377"/>
    </source>
</evidence>
<keyword evidence="2" id="KW-1003">Cell membrane</keyword>
<evidence type="ECO:0000256" key="3">
    <source>
        <dbReference type="ARBA" id="ARBA00022481"/>
    </source>
</evidence>
<reference evidence="9 10" key="1">
    <citation type="submission" date="2017-04" db="EMBL/GenBank/DDBJ databases">
        <title>Unexpected and diverse lifestyles within the genus Limnohabitans.</title>
        <authorList>
            <person name="Kasalicky V."/>
            <person name="Mehrshad M."/>
            <person name="Andrei S.-A."/>
            <person name="Salcher M."/>
            <person name="Kratochvilova H."/>
            <person name="Simek K."/>
            <person name="Ghai R."/>
        </authorList>
    </citation>
    <scope>NUCLEOTIDE SEQUENCE [LARGE SCALE GENOMIC DNA]</scope>
    <source>
        <strain evidence="9 10">MWH-C5</strain>
    </source>
</reference>
<dbReference type="NCBIfam" id="TIGR02532">
    <property type="entry name" value="IV_pilin_GFxxxE"/>
    <property type="match status" value="1"/>
</dbReference>
<comment type="subcellular location">
    <subcellularLocation>
        <location evidence="1">Cell inner membrane</location>
        <topology evidence="1">Single-pass membrane protein</topology>
    </subcellularLocation>
</comment>
<dbReference type="GO" id="GO:0005886">
    <property type="term" value="C:plasma membrane"/>
    <property type="evidence" value="ECO:0007669"/>
    <property type="project" value="UniProtKB-SubCell"/>
</dbReference>
<gene>
    <name evidence="9" type="ORF">B9Z44_08975</name>
</gene>
<protein>
    <recommendedName>
        <fullName evidence="11">General secretion pathway protein GspJ</fullName>
    </recommendedName>
</protein>
<dbReference type="RefSeq" id="WP_108402238.1">
    <property type="nucleotide sequence ID" value="NZ_NESP01000001.1"/>
</dbReference>
<dbReference type="PANTHER" id="PTHR39583">
    <property type="entry name" value="TYPE II SECRETION SYSTEM PROTEIN J-RELATED"/>
    <property type="match status" value="1"/>
</dbReference>
<dbReference type="InterPro" id="IPR051621">
    <property type="entry name" value="T2SS_protein_J"/>
</dbReference>
<evidence type="ECO:0000256" key="8">
    <source>
        <dbReference type="SAM" id="Phobius"/>
    </source>
</evidence>
<sequence length="223" mass="24721">MQKQRGFTLIELLIAITLMAVLAGLSWRGLDSLMRSRDITQAQVDKTAVLQTVLAQWQADLNAVQPLPSLNDAGVNWDGRTLRLTRRATAWRADGADAGLWVVAWTLRNNQWLRWQSAPVQTRAALQHAWTQAERWGQNPSSDDAALETLLVPLDAWQLTYFRGNAWTNPLSSAGNTDAKSNAPSQGALPDAIRLQIDLPASTGVRGRLTLDWVRPNFSNTKT</sequence>
<keyword evidence="5 8" id="KW-0812">Transmembrane</keyword>
<evidence type="ECO:0000256" key="5">
    <source>
        <dbReference type="ARBA" id="ARBA00022692"/>
    </source>
</evidence>
<comment type="caution">
    <text evidence="9">The sequence shown here is derived from an EMBL/GenBank/DDBJ whole genome shotgun (WGS) entry which is preliminary data.</text>
</comment>
<dbReference type="Pfam" id="PF07963">
    <property type="entry name" value="N_methyl"/>
    <property type="match status" value="1"/>
</dbReference>
<dbReference type="PANTHER" id="PTHR39583:SF2">
    <property type="entry name" value="TYPE II SECRETION SYSTEM PROTEIN J"/>
    <property type="match status" value="1"/>
</dbReference>
<evidence type="ECO:0008006" key="11">
    <source>
        <dbReference type="Google" id="ProtNLM"/>
    </source>
</evidence>
<organism evidence="9 10">
    <name type="scientific">Limnohabitans curvus</name>
    <dbReference type="NCBI Taxonomy" id="323423"/>
    <lineage>
        <taxon>Bacteria</taxon>
        <taxon>Pseudomonadati</taxon>
        <taxon>Pseudomonadota</taxon>
        <taxon>Betaproteobacteria</taxon>
        <taxon>Burkholderiales</taxon>
        <taxon>Comamonadaceae</taxon>
        <taxon>Limnohabitans</taxon>
    </lineage>
</organism>
<dbReference type="InterPro" id="IPR012902">
    <property type="entry name" value="N_methyl_site"/>
</dbReference>
<evidence type="ECO:0000256" key="4">
    <source>
        <dbReference type="ARBA" id="ARBA00022519"/>
    </source>
</evidence>
<evidence type="ECO:0000313" key="10">
    <source>
        <dbReference type="Proteomes" id="UP000251341"/>
    </source>
</evidence>